<keyword evidence="2" id="KW-1185">Reference proteome</keyword>
<organism evidence="1 2">
    <name type="scientific">Aeromonas phage CC2</name>
    <dbReference type="NCBI Taxonomy" id="1204516"/>
    <lineage>
        <taxon>Viruses</taxon>
        <taxon>Duplodnaviria</taxon>
        <taxon>Heunggongvirae</taxon>
        <taxon>Uroviricota</taxon>
        <taxon>Caudoviricetes</taxon>
        <taxon>Pantevenvirales</taxon>
        <taxon>Straboviridae</taxon>
        <taxon>Emmerichvirinae</taxon>
        <taxon>Ceceduovirus</taxon>
        <taxon>Ceceduovirus cc2</taxon>
    </lineage>
</organism>
<name>I6WB95_9CAUD</name>
<evidence type="ECO:0000313" key="1">
    <source>
        <dbReference type="EMBL" id="AFN39200.1"/>
    </source>
</evidence>
<dbReference type="Proteomes" id="UP000009016">
    <property type="component" value="Segment"/>
</dbReference>
<dbReference type="EMBL" id="JX123262">
    <property type="protein sequence ID" value="AFN39200.1"/>
    <property type="molecule type" value="Genomic_DNA"/>
</dbReference>
<evidence type="ECO:0000313" key="2">
    <source>
        <dbReference type="Proteomes" id="UP000009016"/>
    </source>
</evidence>
<accession>I6WB95</accession>
<reference evidence="1 2" key="1">
    <citation type="journal article" date="2012" name="J. Virol.">
        <title>Complete Genome Sequence of Aeromonas hydrophila Phage CC2.</title>
        <authorList>
            <person name="Shen C.J."/>
            <person name="Liu Y.J."/>
            <person name="Lu C.P."/>
        </authorList>
    </citation>
    <scope>NUCLEOTIDE SEQUENCE [LARGE SCALE GENOMIC DNA]</scope>
</reference>
<dbReference type="GeneID" id="14016355"/>
<sequence>MKVVVEHIKEKISTGEYEVSGFVDSCGDLRWVINLTKDITIDHIFNKVTMKGVTYDDVFTSSDIGEITHSVNEMLELKEVCRQYEIQKKLGQYLGILEK</sequence>
<dbReference type="KEGG" id="vg:14016355"/>
<dbReference type="RefSeq" id="YP_007010088.1">
    <property type="nucleotide sequence ID" value="NC_019538.1"/>
</dbReference>
<protein>
    <submittedName>
        <fullName evidence="1">Uncharacterized protein</fullName>
    </submittedName>
</protein>
<proteinExistence type="predicted"/>
<gene>
    <name evidence="1" type="ORF">CC2_062</name>
</gene>